<dbReference type="Proteomes" id="UP001157502">
    <property type="component" value="Chromosome 3"/>
</dbReference>
<evidence type="ECO:0000313" key="2">
    <source>
        <dbReference type="Proteomes" id="UP001157502"/>
    </source>
</evidence>
<name>A0ACC2HE72_DALPE</name>
<sequence>MVDKGVVASCFSLLRVVLLGGLCCVQGGQKHKDSGSERVPGSAPPHLIFILADDQGYGDVGYHGSDIHTPVLDQLAGEGVKLENYYVQPICSPSRSQLMTGRYQIHTGLQHSVIRARQPLCLPADMPTLAERLLGAGYKTHMVGKWHLGFCLPSCLPTGRGFQSFLGSLTGSGDHFSYQSCDQAEACGFDLHDGKRAAWELSGNYSTTLYIDRVKKILRAHDPRTPLFLYLALQAVHTPLQVPNHFLRRYSDVENRSRRHYAAMLSCVDEAVGELVQELKTRGLYQNSVLVYSSDNGGQPLSGGSNWPLRGGKGTYWEGGVRAVGFVHSPLLKQKGKVSKAMIHVSDWYPTLLSLAGAPVKSLGKLDGHNVWGAISHGLPSPRTEILFNIDPVSRRPGEADHRTLALNGFGIWDTAVRAAIRAGDWKLLTGNVGDGDWVPPQTMPGGPQRWQGMEKRRDQRGKSVWLFNVTADPYERLDLAEARPEVVKILLGRLAEYNLTAVSPRSPSDDHMADPQLHGGVWTPWLGEPSKEVPAGGSVEERKGKGSSKRRQCKVCKLKALFKKVGSRMQSEISPPETRAESRRPEATDTLLHNNMAAIVTSTRFTDEYQLYEELGKGAFSVVRRCVKKSNGQEFAAKIINTKKLSARDHQKLEREARICRLLKHPNIVRLHESISEEGFHYLVFDLVTGGELFEDIVAREYYSEADASQCINQILESVHHMHQHDIVHRDLKPENLLLASKLKGAAVKLADFGLAIEVQGDEQAWFGFAGTPGYLSPEVLRKDPYGKPVDIWACGVVLYILLVGYPPFWDEDQHKLYQQIKAGAYDFPSPEWDTVTPEAKNLINQMLTINPAKRITAEQALKHPWVCQRSTVASMMHRQETVECLRKFNARRKLKGAILTTMLVSRNFSACKSLLNKKSDGGVKEPQTTVVHNPADGTKGSTESCNTTEEEDMKGRKVSVCGSSADSAMVSQCSGNEEQPQAPPPQRPPTSRKQEIIKITEQLIEAINNGDFEAYTRICDPGLTSFEPEALGNLVEGMDFHKFYFDNLLSKNSKPVHTTILNPHVHLIGEDAACIAYIRLTHGSTCTSTVLERPPRLSSESLHSFA</sequence>
<keyword evidence="2" id="KW-1185">Reference proteome</keyword>
<gene>
    <name evidence="1" type="ORF">DPEC_G00037130</name>
</gene>
<proteinExistence type="predicted"/>
<reference evidence="1" key="1">
    <citation type="submission" date="2021-05" db="EMBL/GenBank/DDBJ databases">
        <authorList>
            <person name="Pan Q."/>
            <person name="Jouanno E."/>
            <person name="Zahm M."/>
            <person name="Klopp C."/>
            <person name="Cabau C."/>
            <person name="Louis A."/>
            <person name="Berthelot C."/>
            <person name="Parey E."/>
            <person name="Roest Crollius H."/>
            <person name="Montfort J."/>
            <person name="Robinson-Rechavi M."/>
            <person name="Bouchez O."/>
            <person name="Lampietro C."/>
            <person name="Lopez Roques C."/>
            <person name="Donnadieu C."/>
            <person name="Postlethwait J."/>
            <person name="Bobe J."/>
            <person name="Dillon D."/>
            <person name="Chandos A."/>
            <person name="von Hippel F."/>
            <person name="Guiguen Y."/>
        </authorList>
    </citation>
    <scope>NUCLEOTIDE SEQUENCE</scope>
    <source>
        <strain evidence="1">YG-Jan2019</strain>
    </source>
</reference>
<evidence type="ECO:0000313" key="1">
    <source>
        <dbReference type="EMBL" id="KAJ8014137.1"/>
    </source>
</evidence>
<protein>
    <submittedName>
        <fullName evidence="1">Uncharacterized protein</fullName>
    </submittedName>
</protein>
<dbReference type="EMBL" id="CM055730">
    <property type="protein sequence ID" value="KAJ8014137.1"/>
    <property type="molecule type" value="Genomic_DNA"/>
</dbReference>
<comment type="caution">
    <text evidence="1">The sequence shown here is derived from an EMBL/GenBank/DDBJ whole genome shotgun (WGS) entry which is preliminary data.</text>
</comment>
<accession>A0ACC2HE72</accession>
<organism evidence="1 2">
    <name type="scientific">Dallia pectoralis</name>
    <name type="common">Alaska blackfish</name>
    <dbReference type="NCBI Taxonomy" id="75939"/>
    <lineage>
        <taxon>Eukaryota</taxon>
        <taxon>Metazoa</taxon>
        <taxon>Chordata</taxon>
        <taxon>Craniata</taxon>
        <taxon>Vertebrata</taxon>
        <taxon>Euteleostomi</taxon>
        <taxon>Actinopterygii</taxon>
        <taxon>Neopterygii</taxon>
        <taxon>Teleostei</taxon>
        <taxon>Protacanthopterygii</taxon>
        <taxon>Esociformes</taxon>
        <taxon>Umbridae</taxon>
        <taxon>Dallia</taxon>
    </lineage>
</organism>